<dbReference type="AlphaFoldDB" id="A0AAE1CBY5"/>
<organism evidence="2 3">
    <name type="scientific">Podospora appendiculata</name>
    <dbReference type="NCBI Taxonomy" id="314037"/>
    <lineage>
        <taxon>Eukaryota</taxon>
        <taxon>Fungi</taxon>
        <taxon>Dikarya</taxon>
        <taxon>Ascomycota</taxon>
        <taxon>Pezizomycotina</taxon>
        <taxon>Sordariomycetes</taxon>
        <taxon>Sordariomycetidae</taxon>
        <taxon>Sordariales</taxon>
        <taxon>Podosporaceae</taxon>
        <taxon>Podospora</taxon>
    </lineage>
</organism>
<proteinExistence type="predicted"/>
<dbReference type="Pfam" id="PF14420">
    <property type="entry name" value="Clr5"/>
    <property type="match status" value="1"/>
</dbReference>
<sequence>MARFRGPSGSEWERHRQIIAQLYLDDNMSLDRVMHTMGQRFPLFQHATRKMYKRRFRQWGWSKNCRAADLPAIVSQIGALQPTKTSSTLLLRGRPVGMYKVYSFLKRRKRSSKAETEPTKEEYILLAIREYIDASSSGIIWNPGLNDRVCMSTTAGTAGRFRLAQFHDTMLAAIALSDEYWHKQQQQQQQQQHQDLETGIKIIDGCMAGLAGVLKDQDPFLLGDMLDVLCRIGRQNLPGNGHRQLLKIVLDHLEGLSVVVLTANHPLTRVWHLAADYLTTESQTDSELSLPALLTRGIHVILATFTVRSGRRHAATQIMSLHALEPQDRATEKEKAILDHLLNLVQSSPHRDTSAYQLRFCVARNFLNRGHVAEATRLLEELEHTDLYQSHHWQLAIRSDASLSYEYLLLAGYLGNARGGKEEALGYLREALWVAELAWGLSGPFAMAALAHLKTCAMGWC</sequence>
<gene>
    <name evidence="2" type="ORF">B0T22DRAFT_535245</name>
</gene>
<dbReference type="Proteomes" id="UP001270362">
    <property type="component" value="Unassembled WGS sequence"/>
</dbReference>
<feature type="domain" description="Clr5" evidence="1">
    <location>
        <begin position="10"/>
        <end position="63"/>
    </location>
</feature>
<reference evidence="2" key="1">
    <citation type="journal article" date="2023" name="Mol. Phylogenet. Evol.">
        <title>Genome-scale phylogeny and comparative genomics of the fungal order Sordariales.</title>
        <authorList>
            <person name="Hensen N."/>
            <person name="Bonometti L."/>
            <person name="Westerberg I."/>
            <person name="Brannstrom I.O."/>
            <person name="Guillou S."/>
            <person name="Cros-Aarteil S."/>
            <person name="Calhoun S."/>
            <person name="Haridas S."/>
            <person name="Kuo A."/>
            <person name="Mondo S."/>
            <person name="Pangilinan J."/>
            <person name="Riley R."/>
            <person name="LaButti K."/>
            <person name="Andreopoulos B."/>
            <person name="Lipzen A."/>
            <person name="Chen C."/>
            <person name="Yan M."/>
            <person name="Daum C."/>
            <person name="Ng V."/>
            <person name="Clum A."/>
            <person name="Steindorff A."/>
            <person name="Ohm R.A."/>
            <person name="Martin F."/>
            <person name="Silar P."/>
            <person name="Natvig D.O."/>
            <person name="Lalanne C."/>
            <person name="Gautier V."/>
            <person name="Ament-Velasquez S.L."/>
            <person name="Kruys A."/>
            <person name="Hutchinson M.I."/>
            <person name="Powell A.J."/>
            <person name="Barry K."/>
            <person name="Miller A.N."/>
            <person name="Grigoriev I.V."/>
            <person name="Debuchy R."/>
            <person name="Gladieux P."/>
            <person name="Hiltunen Thoren M."/>
            <person name="Johannesson H."/>
        </authorList>
    </citation>
    <scope>NUCLEOTIDE SEQUENCE</scope>
    <source>
        <strain evidence="2">CBS 314.62</strain>
    </source>
</reference>
<evidence type="ECO:0000313" key="3">
    <source>
        <dbReference type="Proteomes" id="UP001270362"/>
    </source>
</evidence>
<accession>A0AAE1CBY5</accession>
<name>A0AAE1CBY5_9PEZI</name>
<dbReference type="PANTHER" id="PTHR38788:SF3">
    <property type="entry name" value="CLR5 DOMAIN-CONTAINING PROTEIN"/>
    <property type="match status" value="1"/>
</dbReference>
<dbReference type="PANTHER" id="PTHR38788">
    <property type="entry name" value="CLR5 DOMAIN-CONTAINING PROTEIN"/>
    <property type="match status" value="1"/>
</dbReference>
<comment type="caution">
    <text evidence="2">The sequence shown here is derived from an EMBL/GenBank/DDBJ whole genome shotgun (WGS) entry which is preliminary data.</text>
</comment>
<keyword evidence="3" id="KW-1185">Reference proteome</keyword>
<evidence type="ECO:0000259" key="1">
    <source>
        <dbReference type="Pfam" id="PF14420"/>
    </source>
</evidence>
<reference evidence="2" key="2">
    <citation type="submission" date="2023-06" db="EMBL/GenBank/DDBJ databases">
        <authorList>
            <consortium name="Lawrence Berkeley National Laboratory"/>
            <person name="Haridas S."/>
            <person name="Hensen N."/>
            <person name="Bonometti L."/>
            <person name="Westerberg I."/>
            <person name="Brannstrom I.O."/>
            <person name="Guillou S."/>
            <person name="Cros-Aarteil S."/>
            <person name="Calhoun S."/>
            <person name="Kuo A."/>
            <person name="Mondo S."/>
            <person name="Pangilinan J."/>
            <person name="Riley R."/>
            <person name="Labutti K."/>
            <person name="Andreopoulos B."/>
            <person name="Lipzen A."/>
            <person name="Chen C."/>
            <person name="Yanf M."/>
            <person name="Daum C."/>
            <person name="Ng V."/>
            <person name="Clum A."/>
            <person name="Steindorff A."/>
            <person name="Ohm R."/>
            <person name="Martin F."/>
            <person name="Silar P."/>
            <person name="Natvig D."/>
            <person name="Lalanne C."/>
            <person name="Gautier V."/>
            <person name="Ament-Velasquez S.L."/>
            <person name="Kruys A."/>
            <person name="Hutchinson M.I."/>
            <person name="Powell A.J."/>
            <person name="Barry K."/>
            <person name="Miller A.N."/>
            <person name="Grigoriev I.V."/>
            <person name="Debuchy R."/>
            <person name="Gladieux P."/>
            <person name="Thoren M.H."/>
            <person name="Johannesson H."/>
        </authorList>
    </citation>
    <scope>NUCLEOTIDE SEQUENCE</scope>
    <source>
        <strain evidence="2">CBS 314.62</strain>
    </source>
</reference>
<dbReference type="InterPro" id="IPR025676">
    <property type="entry name" value="Clr5_dom"/>
</dbReference>
<evidence type="ECO:0000313" key="2">
    <source>
        <dbReference type="EMBL" id="KAK3687977.1"/>
    </source>
</evidence>
<protein>
    <submittedName>
        <fullName evidence="2">Clr5 domain-containing protein</fullName>
    </submittedName>
</protein>
<dbReference type="EMBL" id="JAULSO010000002">
    <property type="protein sequence ID" value="KAK3687977.1"/>
    <property type="molecule type" value="Genomic_DNA"/>
</dbReference>